<dbReference type="HOGENOM" id="CLU_438188_0_0_1"/>
<evidence type="ECO:0000259" key="2">
    <source>
        <dbReference type="Pfam" id="PF17111"/>
    </source>
</evidence>
<proteinExistence type="predicted"/>
<feature type="compositionally biased region" description="Basic and acidic residues" evidence="1">
    <location>
        <begin position="243"/>
        <end position="256"/>
    </location>
</feature>
<dbReference type="RefSeq" id="XP_009651376.1">
    <property type="nucleotide sequence ID" value="XM_009653081.1"/>
</dbReference>
<feature type="compositionally biased region" description="Polar residues" evidence="1">
    <location>
        <begin position="196"/>
        <end position="208"/>
    </location>
</feature>
<dbReference type="eggNOG" id="ENOG502RUAJ">
    <property type="taxonomic scope" value="Eukaryota"/>
</dbReference>
<reference evidence="3 4" key="1">
    <citation type="submission" date="2008-03" db="EMBL/GenBank/DDBJ databases">
        <title>The Genome Sequence of Verticillium dahliae VdLs.17.</title>
        <authorList>
            <consortium name="The Broad Institute Genome Sequencing Platform"/>
            <person name="Ma L.-J.J."/>
            <person name="Klosterman S.J."/>
            <person name="Subbarao K."/>
            <person name="Dobinson K."/>
            <person name="Veronese P."/>
            <person name="Kang S."/>
            <person name="Gold S.E."/>
            <person name="Young S."/>
            <person name="Jaffe D."/>
            <person name="Gnerre S."/>
            <person name="Berlin A."/>
            <person name="Heiman D."/>
            <person name="Hepburn T."/>
            <person name="Sykes S."/>
            <person name="Alvarado L."/>
            <person name="Kodira C.D."/>
            <person name="Lander E."/>
            <person name="Galagan J."/>
            <person name="Nusbaum C."/>
            <person name="Birren B."/>
        </authorList>
    </citation>
    <scope>NUCLEOTIDE SEQUENCE [LARGE SCALE GENOMIC DNA]</scope>
    <source>
        <strain evidence="4">VdLs.17 / ATCC MYA-4575 / FGSC 10137</strain>
    </source>
</reference>
<feature type="compositionally biased region" description="Low complexity" evidence="1">
    <location>
        <begin position="580"/>
        <end position="595"/>
    </location>
</feature>
<organism evidence="3 4">
    <name type="scientific">Verticillium dahliae (strain VdLs.17 / ATCC MYA-4575 / FGSC 10137)</name>
    <name type="common">Verticillium wilt</name>
    <dbReference type="NCBI Taxonomy" id="498257"/>
    <lineage>
        <taxon>Eukaryota</taxon>
        <taxon>Fungi</taxon>
        <taxon>Dikarya</taxon>
        <taxon>Ascomycota</taxon>
        <taxon>Pezizomycotina</taxon>
        <taxon>Sordariomycetes</taxon>
        <taxon>Hypocreomycetidae</taxon>
        <taxon>Glomerellales</taxon>
        <taxon>Plectosphaerellaceae</taxon>
        <taxon>Verticillium</taxon>
    </lineage>
</organism>
<feature type="compositionally biased region" description="Polar residues" evidence="1">
    <location>
        <begin position="91"/>
        <end position="103"/>
    </location>
</feature>
<dbReference type="AlphaFoldDB" id="G2WXU6"/>
<dbReference type="InParanoid" id="G2WXU6"/>
<dbReference type="Proteomes" id="UP000001611">
    <property type="component" value="Chromosome 3"/>
</dbReference>
<dbReference type="InterPro" id="IPR031348">
    <property type="entry name" value="PigL_N"/>
</dbReference>
<feature type="region of interest" description="Disordered" evidence="1">
    <location>
        <begin position="82"/>
        <end position="166"/>
    </location>
</feature>
<gene>
    <name evidence="3" type="ORF">VDAG_02428</name>
</gene>
<feature type="domain" description="Azaphilone pigments biosynthesis cluster protein L N-terminal" evidence="2">
    <location>
        <begin position="2"/>
        <end position="58"/>
    </location>
</feature>
<feature type="region of interest" description="Disordered" evidence="1">
    <location>
        <begin position="196"/>
        <end position="338"/>
    </location>
</feature>
<feature type="region of interest" description="Disordered" evidence="1">
    <location>
        <begin position="566"/>
        <end position="595"/>
    </location>
</feature>
<sequence length="624" mass="70218">MAEPVGMASGILALTVFALKPSSKLVNEIQSFHTLPRQVRELLTELSGLTVVLRKLSETGDLDLDRSGGATDDVRLPSMVERRLGQKSIHQENTATTRETASQGRKGDERRLQGDVIPSTGRRNAPPSRRTANLETQPGHDWENGFRGRSPRVKHRTEEENEPQGNYQTEITAKTLPRWQTARKGRALCRSALTGAESTAASGQQQSARRPVRLRVQTWGQTRHRRSTPGSSKASYWPFGWPRRTEQKATSKEAPHLHRQQSSDPIIGQTKRQIRSIPAQGHSPEDTGTQQPRTPDGNPVDSSTHRIQGNEDADRAAKEATGWREDGQTGPTAEQPRELYSLLSTLKTWTHKEASKAWQRKWTSETRGRTSFRYTPKPTKILQLHDRLINRQSAILVQMRTEKIGLRKFLFSRRVPDIMGDICPCREGRQTVSHVLLRCRRFRHLRRRELGSIPGRNDLRALLNKRTASDSWNNRDPWAIQDRAPSETKLSTGGRLRSTRNPTPSAKAQDNQQADGESVASTKKPTKNAKRTAPAGGEDGLDTGRKSSTYGDALLEMMQRLMEQVAELKRESKEQQATIQELQHQHQGSQQQSEAVVQELQRLLLESQQQNKEAQRQNHAGGPS</sequence>
<dbReference type="STRING" id="498257.G2WXU6"/>
<feature type="region of interest" description="Disordered" evidence="1">
    <location>
        <begin position="473"/>
        <end position="548"/>
    </location>
</feature>
<dbReference type="GeneID" id="20703891"/>
<feature type="compositionally biased region" description="Polar residues" evidence="1">
    <location>
        <begin position="499"/>
        <end position="523"/>
    </location>
</feature>
<dbReference type="Pfam" id="PF17111">
    <property type="entry name" value="PigL_N"/>
    <property type="match status" value="1"/>
</dbReference>
<dbReference type="KEGG" id="vda:VDAG_02428"/>
<evidence type="ECO:0000313" key="3">
    <source>
        <dbReference type="EMBL" id="EGY20904.1"/>
    </source>
</evidence>
<name>G2WXU6_VERDV</name>
<keyword evidence="4" id="KW-1185">Reference proteome</keyword>
<evidence type="ECO:0000313" key="4">
    <source>
        <dbReference type="Proteomes" id="UP000001611"/>
    </source>
</evidence>
<dbReference type="EMBL" id="DS572698">
    <property type="protein sequence ID" value="EGY20904.1"/>
    <property type="molecule type" value="Genomic_DNA"/>
</dbReference>
<evidence type="ECO:0000256" key="1">
    <source>
        <dbReference type="SAM" id="MobiDB-lite"/>
    </source>
</evidence>
<protein>
    <recommendedName>
        <fullName evidence="2">Azaphilone pigments biosynthesis cluster protein L N-terminal domain-containing protein</fullName>
    </recommendedName>
</protein>
<accession>G2WXU6</accession>
<feature type="compositionally biased region" description="Basic and acidic residues" evidence="1">
    <location>
        <begin position="308"/>
        <end position="327"/>
    </location>
</feature>
<dbReference type="OrthoDB" id="4821037at2759"/>